<dbReference type="InterPro" id="IPR036465">
    <property type="entry name" value="vWFA_dom_sf"/>
</dbReference>
<keyword evidence="1" id="KW-0677">Repeat</keyword>
<dbReference type="SMART" id="SM00327">
    <property type="entry name" value="VWA"/>
    <property type="match status" value="1"/>
</dbReference>
<dbReference type="PROSITE" id="PS50234">
    <property type="entry name" value="VWFA"/>
    <property type="match status" value="1"/>
</dbReference>
<dbReference type="AlphaFoldDB" id="A0A7D9HTE0"/>
<dbReference type="Gene3D" id="3.40.50.410">
    <property type="entry name" value="von Willebrand factor, type A domain"/>
    <property type="match status" value="1"/>
</dbReference>
<dbReference type="PANTHER" id="PTHR24020:SF20">
    <property type="entry name" value="PH DOMAIN-CONTAINING PROTEIN"/>
    <property type="match status" value="1"/>
</dbReference>
<dbReference type="InterPro" id="IPR003410">
    <property type="entry name" value="HYR_dom"/>
</dbReference>
<sequence>MYRFCFVLTLCVYGVLGMLEDFDDWQYDTGRPSTNNQGGDSKCKKDLLLIVDTSYSVGENDFNANVKPFLKNLVTASSLNVGPDGTQIGLMLFASKDKTGVKLNIGQKKDARELGKYMTNLNWNTVKGDRTRTELALEKALQIFSKDSPKNHRQEIADVVVLITDGKPQGKSNSIALTKQYAKDLKDKGVLLVTAGVGPNSKKTEFKNLLKKLATSPDYFLQAEFDNMKAILNTLVARSCTKPGECICKSEIISSPIFVRPGQSKAVARWPNPEFDCATGGEVVVESTKVQPSVSSPHAFSPGKHVINYTYNLKGGISVKCPVTITVIGQLCRGKAFNSVTQVCCCGTIHPRRTGFACCGPDYYNTSSKQCCSNANLVSRTERCPGN</sequence>
<dbReference type="Pfam" id="PF00092">
    <property type="entry name" value="VWA"/>
    <property type="match status" value="1"/>
</dbReference>
<dbReference type="CDD" id="cd01450">
    <property type="entry name" value="vWFA_subfamily_ECM"/>
    <property type="match status" value="1"/>
</dbReference>
<protein>
    <submittedName>
        <fullName evidence="2">Uncharacterized protein</fullName>
    </submittedName>
</protein>
<name>A0A7D9HTE0_PARCT</name>
<dbReference type="SUPFAM" id="SSF53300">
    <property type="entry name" value="vWA-like"/>
    <property type="match status" value="1"/>
</dbReference>
<organism evidence="2 3">
    <name type="scientific">Paramuricea clavata</name>
    <name type="common">Red gorgonian</name>
    <name type="synonym">Violescent sea-whip</name>
    <dbReference type="NCBI Taxonomy" id="317549"/>
    <lineage>
        <taxon>Eukaryota</taxon>
        <taxon>Metazoa</taxon>
        <taxon>Cnidaria</taxon>
        <taxon>Anthozoa</taxon>
        <taxon>Octocorallia</taxon>
        <taxon>Malacalcyonacea</taxon>
        <taxon>Plexauridae</taxon>
        <taxon>Paramuricea</taxon>
    </lineage>
</organism>
<dbReference type="PROSITE" id="PS50825">
    <property type="entry name" value="HYR"/>
    <property type="match status" value="1"/>
</dbReference>
<comment type="caution">
    <text evidence="2">The sequence shown here is derived from an EMBL/GenBank/DDBJ whole genome shotgun (WGS) entry which is preliminary data.</text>
</comment>
<accession>A0A7D9HTE0</accession>
<gene>
    <name evidence="2" type="ORF">PACLA_8A075777</name>
</gene>
<evidence type="ECO:0000256" key="1">
    <source>
        <dbReference type="ARBA" id="ARBA00022737"/>
    </source>
</evidence>
<dbReference type="PANTHER" id="PTHR24020">
    <property type="entry name" value="COLLAGEN ALPHA"/>
    <property type="match status" value="1"/>
</dbReference>
<dbReference type="OrthoDB" id="6022609at2759"/>
<dbReference type="EMBL" id="CACRXK020001863">
    <property type="protein sequence ID" value="CAB3991507.1"/>
    <property type="molecule type" value="Genomic_DNA"/>
</dbReference>
<dbReference type="PRINTS" id="PR00453">
    <property type="entry name" value="VWFADOMAIN"/>
</dbReference>
<dbReference type="InterPro" id="IPR050525">
    <property type="entry name" value="ECM_Assembly_Org"/>
</dbReference>
<keyword evidence="3" id="KW-1185">Reference proteome</keyword>
<proteinExistence type="predicted"/>
<evidence type="ECO:0000313" key="3">
    <source>
        <dbReference type="Proteomes" id="UP001152795"/>
    </source>
</evidence>
<dbReference type="Proteomes" id="UP001152795">
    <property type="component" value="Unassembled WGS sequence"/>
</dbReference>
<reference evidence="2" key="1">
    <citation type="submission" date="2020-04" db="EMBL/GenBank/DDBJ databases">
        <authorList>
            <person name="Alioto T."/>
            <person name="Alioto T."/>
            <person name="Gomez Garrido J."/>
        </authorList>
    </citation>
    <scope>NUCLEOTIDE SEQUENCE</scope>
    <source>
        <strain evidence="2">A484AB</strain>
    </source>
</reference>
<dbReference type="InterPro" id="IPR002035">
    <property type="entry name" value="VWF_A"/>
</dbReference>
<evidence type="ECO:0000313" key="2">
    <source>
        <dbReference type="EMBL" id="CAB3991507.1"/>
    </source>
</evidence>